<evidence type="ECO:0000256" key="4">
    <source>
        <dbReference type="ARBA" id="ARBA00023002"/>
    </source>
</evidence>
<dbReference type="InterPro" id="IPR016169">
    <property type="entry name" value="FAD-bd_PCMH_sub2"/>
</dbReference>
<keyword evidence="4" id="KW-0560">Oxidoreductase</keyword>
<dbReference type="InterPro" id="IPR036318">
    <property type="entry name" value="FAD-bd_PCMH-like_sf"/>
</dbReference>
<dbReference type="EMBL" id="MU858130">
    <property type="protein sequence ID" value="KAK4212305.1"/>
    <property type="molecule type" value="Genomic_DNA"/>
</dbReference>
<dbReference type="Pfam" id="PF01565">
    <property type="entry name" value="FAD_binding_4"/>
    <property type="match status" value="1"/>
</dbReference>
<comment type="similarity">
    <text evidence="1">Belongs to the oxygen-dependent FAD-linked oxidoreductase family.</text>
</comment>
<feature type="chain" id="PRO_5043029489" evidence="5">
    <location>
        <begin position="24"/>
        <end position="528"/>
    </location>
</feature>
<evidence type="ECO:0000256" key="1">
    <source>
        <dbReference type="ARBA" id="ARBA00005466"/>
    </source>
</evidence>
<dbReference type="SUPFAM" id="SSF56176">
    <property type="entry name" value="FAD-binding/transporter-associated domain-like"/>
    <property type="match status" value="1"/>
</dbReference>
<dbReference type="GO" id="GO:0071949">
    <property type="term" value="F:FAD binding"/>
    <property type="evidence" value="ECO:0007669"/>
    <property type="project" value="InterPro"/>
</dbReference>
<feature type="domain" description="FAD-binding PCMH-type" evidence="6">
    <location>
        <begin position="83"/>
        <end position="263"/>
    </location>
</feature>
<evidence type="ECO:0000313" key="8">
    <source>
        <dbReference type="Proteomes" id="UP001301769"/>
    </source>
</evidence>
<keyword evidence="3" id="KW-0274">FAD</keyword>
<keyword evidence="8" id="KW-1185">Reference proteome</keyword>
<evidence type="ECO:0000256" key="5">
    <source>
        <dbReference type="SAM" id="SignalP"/>
    </source>
</evidence>
<keyword evidence="2" id="KW-0285">Flavoprotein</keyword>
<dbReference type="AlphaFoldDB" id="A0AAN7B8T9"/>
<gene>
    <name evidence="7" type="ORF">QBC37DRAFT_425223</name>
</gene>
<evidence type="ECO:0000259" key="6">
    <source>
        <dbReference type="PROSITE" id="PS51387"/>
    </source>
</evidence>
<dbReference type="PROSITE" id="PS51387">
    <property type="entry name" value="FAD_PCMH"/>
    <property type="match status" value="1"/>
</dbReference>
<dbReference type="InterPro" id="IPR006094">
    <property type="entry name" value="Oxid_FAD_bind_N"/>
</dbReference>
<dbReference type="InterPro" id="IPR016166">
    <property type="entry name" value="FAD-bd_PCMH"/>
</dbReference>
<organism evidence="7 8">
    <name type="scientific">Rhypophila decipiens</name>
    <dbReference type="NCBI Taxonomy" id="261697"/>
    <lineage>
        <taxon>Eukaryota</taxon>
        <taxon>Fungi</taxon>
        <taxon>Dikarya</taxon>
        <taxon>Ascomycota</taxon>
        <taxon>Pezizomycotina</taxon>
        <taxon>Sordariomycetes</taxon>
        <taxon>Sordariomycetidae</taxon>
        <taxon>Sordariales</taxon>
        <taxon>Naviculisporaceae</taxon>
        <taxon>Rhypophila</taxon>
    </lineage>
</organism>
<feature type="signal peptide" evidence="5">
    <location>
        <begin position="1"/>
        <end position="23"/>
    </location>
</feature>
<keyword evidence="5" id="KW-0732">Signal</keyword>
<dbReference type="Proteomes" id="UP001301769">
    <property type="component" value="Unassembled WGS sequence"/>
</dbReference>
<protein>
    <submittedName>
        <fullName evidence="7">FAD binding domain-containing protein</fullName>
    </submittedName>
</protein>
<evidence type="ECO:0000256" key="2">
    <source>
        <dbReference type="ARBA" id="ARBA00022630"/>
    </source>
</evidence>
<evidence type="ECO:0000256" key="3">
    <source>
        <dbReference type="ARBA" id="ARBA00022827"/>
    </source>
</evidence>
<name>A0AAN7B8T9_9PEZI</name>
<reference evidence="7" key="2">
    <citation type="submission" date="2023-05" db="EMBL/GenBank/DDBJ databases">
        <authorList>
            <consortium name="Lawrence Berkeley National Laboratory"/>
            <person name="Steindorff A."/>
            <person name="Hensen N."/>
            <person name="Bonometti L."/>
            <person name="Westerberg I."/>
            <person name="Brannstrom I.O."/>
            <person name="Guillou S."/>
            <person name="Cros-Aarteil S."/>
            <person name="Calhoun S."/>
            <person name="Haridas S."/>
            <person name="Kuo A."/>
            <person name="Mondo S."/>
            <person name="Pangilinan J."/>
            <person name="Riley R."/>
            <person name="Labutti K."/>
            <person name="Andreopoulos B."/>
            <person name="Lipzen A."/>
            <person name="Chen C."/>
            <person name="Yanf M."/>
            <person name="Daum C."/>
            <person name="Ng V."/>
            <person name="Clum A."/>
            <person name="Ohm R."/>
            <person name="Martin F."/>
            <person name="Silar P."/>
            <person name="Natvig D."/>
            <person name="Lalanne C."/>
            <person name="Gautier V."/>
            <person name="Ament-Velasquez S.L."/>
            <person name="Kruys A."/>
            <person name="Hutchinson M.I."/>
            <person name="Powell A.J."/>
            <person name="Barry K."/>
            <person name="Miller A.N."/>
            <person name="Grigoriev I.V."/>
            <person name="Debuchy R."/>
            <person name="Gladieux P."/>
            <person name="Thoren M.H."/>
            <person name="Johannesson H."/>
        </authorList>
    </citation>
    <scope>NUCLEOTIDE SEQUENCE</scope>
    <source>
        <strain evidence="7">PSN293</strain>
    </source>
</reference>
<evidence type="ECO:0000313" key="7">
    <source>
        <dbReference type="EMBL" id="KAK4212305.1"/>
    </source>
</evidence>
<dbReference type="Gene3D" id="3.30.465.10">
    <property type="match status" value="1"/>
</dbReference>
<dbReference type="GO" id="GO:0016491">
    <property type="term" value="F:oxidoreductase activity"/>
    <property type="evidence" value="ECO:0007669"/>
    <property type="project" value="UniProtKB-KW"/>
</dbReference>
<sequence length="528" mass="56379">MVLNVACGAVALFTLLQAGLTIAVPSGGVSGDNVFLTRAGGSEGSGSNACQALAQAGLASLLYYSSDNEYNTTITGYYAADVQDVKPRCILKPTTAEHVSKAMKVLNSPQGQSQGWKLAVKSGGHAPYASNNVQNGVTIDLARMNSVSYRACKPSSKYGFASIGAGARWGDVYSALESQGVMVGGGREGHVGVAGFLLGGGFSWYSGKRGMALDNLASMEVVLSDGRIVTAKGTQNADLFKALKGGLNNLGIVTKFEMKTFPSKFLYGGVMAFPWTAANSILAKFVNMIDNNAQNPAETGFVSLSWSPGYPAPSVAYITANTDGVTNSTSFVGLESLNPVVDYRFTMPLTSLTQQLAGATGLYNTWYTSTIHNTLDLVKKYASIFESLVTDLSTNYNIDEPISLIFVLTPLPKTYSQHNPTSNILGLQNSLTRNSIVLQPEVILPSKKFQPLIAAKLAQAVQQMESYAKQKGGYNPYLYINYANPEQENPIKRYGTENVAFLRKTAGKFDKSGFWQSGRVAGAFKIPA</sequence>
<accession>A0AAN7B8T9</accession>
<dbReference type="PANTHER" id="PTHR42973:SF53">
    <property type="entry name" value="FAD-BINDING PCMH-TYPE DOMAIN-CONTAINING PROTEIN-RELATED"/>
    <property type="match status" value="1"/>
</dbReference>
<dbReference type="InterPro" id="IPR050416">
    <property type="entry name" value="FAD-linked_Oxidoreductase"/>
</dbReference>
<reference evidence="7" key="1">
    <citation type="journal article" date="2023" name="Mol. Phylogenet. Evol.">
        <title>Genome-scale phylogeny and comparative genomics of the fungal order Sordariales.</title>
        <authorList>
            <person name="Hensen N."/>
            <person name="Bonometti L."/>
            <person name="Westerberg I."/>
            <person name="Brannstrom I.O."/>
            <person name="Guillou S."/>
            <person name="Cros-Aarteil S."/>
            <person name="Calhoun S."/>
            <person name="Haridas S."/>
            <person name="Kuo A."/>
            <person name="Mondo S."/>
            <person name="Pangilinan J."/>
            <person name="Riley R."/>
            <person name="LaButti K."/>
            <person name="Andreopoulos B."/>
            <person name="Lipzen A."/>
            <person name="Chen C."/>
            <person name="Yan M."/>
            <person name="Daum C."/>
            <person name="Ng V."/>
            <person name="Clum A."/>
            <person name="Steindorff A."/>
            <person name="Ohm R.A."/>
            <person name="Martin F."/>
            <person name="Silar P."/>
            <person name="Natvig D.O."/>
            <person name="Lalanne C."/>
            <person name="Gautier V."/>
            <person name="Ament-Velasquez S.L."/>
            <person name="Kruys A."/>
            <person name="Hutchinson M.I."/>
            <person name="Powell A.J."/>
            <person name="Barry K."/>
            <person name="Miller A.N."/>
            <person name="Grigoriev I.V."/>
            <person name="Debuchy R."/>
            <person name="Gladieux P."/>
            <person name="Hiltunen Thoren M."/>
            <person name="Johannesson H."/>
        </authorList>
    </citation>
    <scope>NUCLEOTIDE SEQUENCE</scope>
    <source>
        <strain evidence="7">PSN293</strain>
    </source>
</reference>
<comment type="caution">
    <text evidence="7">The sequence shown here is derived from an EMBL/GenBank/DDBJ whole genome shotgun (WGS) entry which is preliminary data.</text>
</comment>
<dbReference type="PANTHER" id="PTHR42973">
    <property type="entry name" value="BINDING OXIDOREDUCTASE, PUTATIVE (AFU_ORTHOLOGUE AFUA_1G17690)-RELATED"/>
    <property type="match status" value="1"/>
</dbReference>
<proteinExistence type="inferred from homology"/>